<comment type="caution">
    <text evidence="1">The sequence shown here is derived from an EMBL/GenBank/DDBJ whole genome shotgun (WGS) entry which is preliminary data.</text>
</comment>
<protein>
    <submittedName>
        <fullName evidence="1">Uncharacterized protein</fullName>
    </submittedName>
</protein>
<proteinExistence type="predicted"/>
<evidence type="ECO:0000313" key="2">
    <source>
        <dbReference type="Proteomes" id="UP000527355"/>
    </source>
</evidence>
<name>A0A7J7UCY8_MYOMY</name>
<reference evidence="1 2" key="1">
    <citation type="journal article" date="2020" name="Nature">
        <title>Six reference-quality genomes reveal evolution of bat adaptations.</title>
        <authorList>
            <person name="Jebb D."/>
            <person name="Huang Z."/>
            <person name="Pippel M."/>
            <person name="Hughes G.M."/>
            <person name="Lavrichenko K."/>
            <person name="Devanna P."/>
            <person name="Winkler S."/>
            <person name="Jermiin L.S."/>
            <person name="Skirmuntt E.C."/>
            <person name="Katzourakis A."/>
            <person name="Burkitt-Gray L."/>
            <person name="Ray D.A."/>
            <person name="Sullivan K.A.M."/>
            <person name="Roscito J.G."/>
            <person name="Kirilenko B.M."/>
            <person name="Davalos L.M."/>
            <person name="Corthals A.P."/>
            <person name="Power M.L."/>
            <person name="Jones G."/>
            <person name="Ransome R.D."/>
            <person name="Dechmann D.K.N."/>
            <person name="Locatelli A.G."/>
            <person name="Puechmaille S.J."/>
            <person name="Fedrigo O."/>
            <person name="Jarvis E.D."/>
            <person name="Hiller M."/>
            <person name="Vernes S.C."/>
            <person name="Myers E.W."/>
            <person name="Teeling E.C."/>
        </authorList>
    </citation>
    <scope>NUCLEOTIDE SEQUENCE [LARGE SCALE GENOMIC DNA]</scope>
    <source>
        <strain evidence="1">MMyoMyo1</strain>
        <tissue evidence="1">Flight muscle</tissue>
    </source>
</reference>
<keyword evidence="2" id="KW-1185">Reference proteome</keyword>
<organism evidence="1 2">
    <name type="scientific">Myotis myotis</name>
    <name type="common">Greater mouse-eared bat</name>
    <name type="synonym">Vespertilio myotis</name>
    <dbReference type="NCBI Taxonomy" id="51298"/>
    <lineage>
        <taxon>Eukaryota</taxon>
        <taxon>Metazoa</taxon>
        <taxon>Chordata</taxon>
        <taxon>Craniata</taxon>
        <taxon>Vertebrata</taxon>
        <taxon>Euteleostomi</taxon>
        <taxon>Mammalia</taxon>
        <taxon>Eutheria</taxon>
        <taxon>Laurasiatheria</taxon>
        <taxon>Chiroptera</taxon>
        <taxon>Yangochiroptera</taxon>
        <taxon>Vespertilionidae</taxon>
        <taxon>Myotis</taxon>
    </lineage>
</organism>
<dbReference type="AlphaFoldDB" id="A0A7J7UCY8"/>
<sequence length="129" mass="14309">MCPQPRCMPLTGIEPGTLESAGRRSIHGAKPLRGEKHFFEKSSHYLRWDFGKTFSVIHLILERTAIPETQQSFKATGLFSDVCSSFLWCLAASVREGRTISEGSREMALLGESGGWRYRAGPHVLVGSI</sequence>
<dbReference type="EMBL" id="JABWUV010000013">
    <property type="protein sequence ID" value="KAF6310704.1"/>
    <property type="molecule type" value="Genomic_DNA"/>
</dbReference>
<gene>
    <name evidence="1" type="ORF">mMyoMyo1_008762</name>
</gene>
<evidence type="ECO:0000313" key="1">
    <source>
        <dbReference type="EMBL" id="KAF6310704.1"/>
    </source>
</evidence>
<accession>A0A7J7UCY8</accession>
<dbReference type="Proteomes" id="UP000527355">
    <property type="component" value="Unassembled WGS sequence"/>
</dbReference>